<dbReference type="InterPro" id="IPR021477">
    <property type="entry name" value="TVIIS_effector_SACOL2603_fam"/>
</dbReference>
<proteinExistence type="predicted"/>
<gene>
    <name evidence="2" type="ORF">HB943_06585</name>
    <name evidence="1" type="ORF">UE46_09715</name>
</gene>
<reference evidence="1" key="1">
    <citation type="submission" date="2015-03" db="EMBL/GenBank/DDBJ databases">
        <authorList>
            <person name="Murphy D."/>
        </authorList>
    </citation>
    <scope>NUCLEOTIDE SEQUENCE [LARGE SCALE GENOMIC DNA]</scope>
    <source>
        <strain evidence="1">WS 4560</strain>
    </source>
</reference>
<name>A0A1S7FV74_9LIST</name>
<organism evidence="1 3">
    <name type="scientific">Listeria weihenstephanensis</name>
    <dbReference type="NCBI Taxonomy" id="1006155"/>
    <lineage>
        <taxon>Bacteria</taxon>
        <taxon>Bacillati</taxon>
        <taxon>Bacillota</taxon>
        <taxon>Bacilli</taxon>
        <taxon>Bacillales</taxon>
        <taxon>Listeriaceae</taxon>
        <taxon>Listeria</taxon>
    </lineage>
</organism>
<dbReference type="EMBL" id="JAARRL010000008">
    <property type="protein sequence ID" value="MBC1500265.1"/>
    <property type="molecule type" value="Genomic_DNA"/>
</dbReference>
<dbReference type="EMBL" id="CP011102">
    <property type="protein sequence ID" value="AQY51303.1"/>
    <property type="molecule type" value="Genomic_DNA"/>
</dbReference>
<keyword evidence="3" id="KW-1185">Reference proteome</keyword>
<sequence>MSEIKVNRDVMMNHAANLGDSVQQLDYYPMKNNNMSYTQSHSISNCRETLITLLESVESFKDIVQEDAIRIKQVGEAYAAKDQEVGQKLQMEVR</sequence>
<dbReference type="Pfam" id="PF11328">
    <property type="entry name" value="DUF3130"/>
    <property type="match status" value="1"/>
</dbReference>
<evidence type="ECO:0000313" key="1">
    <source>
        <dbReference type="EMBL" id="AQY51303.1"/>
    </source>
</evidence>
<dbReference type="Proteomes" id="UP000564536">
    <property type="component" value="Unassembled WGS sequence"/>
</dbReference>
<evidence type="ECO:0000313" key="4">
    <source>
        <dbReference type="Proteomes" id="UP000564536"/>
    </source>
</evidence>
<evidence type="ECO:0000313" key="2">
    <source>
        <dbReference type="EMBL" id="MBC1500265.1"/>
    </source>
</evidence>
<reference evidence="2 4" key="3">
    <citation type="submission" date="2020-03" db="EMBL/GenBank/DDBJ databases">
        <title>Soil Listeria distribution.</title>
        <authorList>
            <person name="Liao J."/>
            <person name="Wiedmann M."/>
        </authorList>
    </citation>
    <scope>NUCLEOTIDE SEQUENCE [LARGE SCALE GENOMIC DNA]</scope>
    <source>
        <strain evidence="2 4">FSL L7-1523</strain>
    </source>
</reference>
<reference evidence="3" key="2">
    <citation type="submission" date="2015-03" db="EMBL/GenBank/DDBJ databases">
        <authorList>
            <person name="Ferrari E."/>
            <person name="Walter M.C."/>
            <person name="Huptas C."/>
            <person name="Scherer S."/>
            <person name="Mueller-Herbst S."/>
        </authorList>
    </citation>
    <scope>NUCLEOTIDE SEQUENCE [LARGE SCALE GENOMIC DNA]</scope>
    <source>
        <strain evidence="3">LWP01</strain>
    </source>
</reference>
<dbReference type="AlphaFoldDB" id="A0A1S7FV74"/>
<protein>
    <submittedName>
        <fullName evidence="2">DUF3130 family protein</fullName>
    </submittedName>
</protein>
<dbReference type="Proteomes" id="UP000223060">
    <property type="component" value="Chromosome"/>
</dbReference>
<dbReference type="RefSeq" id="WP_036061671.1">
    <property type="nucleotide sequence ID" value="NZ_CP011102.1"/>
</dbReference>
<evidence type="ECO:0000313" key="3">
    <source>
        <dbReference type="Proteomes" id="UP000223060"/>
    </source>
</evidence>
<accession>A0A1S7FV74</accession>
<dbReference type="KEGG" id="lwi:UE46_09715"/>
<dbReference type="NCBIfam" id="TIGR04197">
    <property type="entry name" value="T7SS_SACOL2603"/>
    <property type="match status" value="1"/>
</dbReference>